<evidence type="ECO:0000313" key="2">
    <source>
        <dbReference type="EMBL" id="CAG9309819.1"/>
    </source>
</evidence>
<dbReference type="Proteomes" id="UP001162131">
    <property type="component" value="Unassembled WGS sequence"/>
</dbReference>
<organism evidence="2 3">
    <name type="scientific">Blepharisma stoltei</name>
    <dbReference type="NCBI Taxonomy" id="1481888"/>
    <lineage>
        <taxon>Eukaryota</taxon>
        <taxon>Sar</taxon>
        <taxon>Alveolata</taxon>
        <taxon>Ciliophora</taxon>
        <taxon>Postciliodesmatophora</taxon>
        <taxon>Heterotrichea</taxon>
        <taxon>Heterotrichida</taxon>
        <taxon>Blepharismidae</taxon>
        <taxon>Blepharisma</taxon>
    </lineage>
</organism>
<name>A0AAU9IDN1_9CILI</name>
<keyword evidence="1" id="KW-0732">Signal</keyword>
<keyword evidence="3" id="KW-1185">Reference proteome</keyword>
<feature type="chain" id="PRO_5043616987" evidence="1">
    <location>
        <begin position="17"/>
        <end position="128"/>
    </location>
</feature>
<dbReference type="AlphaFoldDB" id="A0AAU9IDN1"/>
<evidence type="ECO:0000256" key="1">
    <source>
        <dbReference type="SAM" id="SignalP"/>
    </source>
</evidence>
<feature type="signal peptide" evidence="1">
    <location>
        <begin position="1"/>
        <end position="16"/>
    </location>
</feature>
<protein>
    <submittedName>
        <fullName evidence="2">Uncharacterized protein</fullName>
    </submittedName>
</protein>
<sequence length="128" mass="14786">MRIFGVLLNVIILANCQLLVDIIYSSFTNQEFMSNLTYFLQKNIQSHEFSLINADALRDINLAADIPDLIFDISFSTSFLDSIQIFAKENHAIIASLDRKVEQYSDLQVLFTIHWRINLKLCLVLFLI</sequence>
<gene>
    <name evidence="2" type="ORF">BSTOLATCC_MIC34</name>
</gene>
<accession>A0AAU9IDN1</accession>
<dbReference type="EMBL" id="CAJZBQ010000001">
    <property type="protein sequence ID" value="CAG9309819.1"/>
    <property type="molecule type" value="Genomic_DNA"/>
</dbReference>
<proteinExistence type="predicted"/>
<comment type="caution">
    <text evidence="2">The sequence shown here is derived from an EMBL/GenBank/DDBJ whole genome shotgun (WGS) entry which is preliminary data.</text>
</comment>
<reference evidence="2" key="1">
    <citation type="submission" date="2021-09" db="EMBL/GenBank/DDBJ databases">
        <authorList>
            <consortium name="AG Swart"/>
            <person name="Singh M."/>
            <person name="Singh A."/>
            <person name="Seah K."/>
            <person name="Emmerich C."/>
        </authorList>
    </citation>
    <scope>NUCLEOTIDE SEQUENCE</scope>
    <source>
        <strain evidence="2">ATCC30299</strain>
    </source>
</reference>
<evidence type="ECO:0000313" key="3">
    <source>
        <dbReference type="Proteomes" id="UP001162131"/>
    </source>
</evidence>